<sequence>MIDKRKVRLMTTLTMYEEKQGREDIKISEYYRKDYVSFHTIATLIWVTLGYVAIWGLIGLGFLGDLQGGGGTGKLVMLGIIAVVGYFVVLGLYGIIGYRYFNKKHADSRSRIRKYNHGLIRLLKTYERENRQNGKNIDA</sequence>
<protein>
    <recommendedName>
        <fullName evidence="4">DUF4133 domain-containing protein</fullName>
    </recommendedName>
</protein>
<keyword evidence="1" id="KW-0472">Membrane</keyword>
<evidence type="ECO:0000313" key="2">
    <source>
        <dbReference type="EMBL" id="MCP1101381.1"/>
    </source>
</evidence>
<dbReference type="RefSeq" id="WP_262065166.1">
    <property type="nucleotide sequence ID" value="NZ_JAMXOD010000003.1"/>
</dbReference>
<organism evidence="2 3">
    <name type="scientific">Aequitasia blattaphilus</name>
    <dbReference type="NCBI Taxonomy" id="2949332"/>
    <lineage>
        <taxon>Bacteria</taxon>
        <taxon>Bacillati</taxon>
        <taxon>Bacillota</taxon>
        <taxon>Clostridia</taxon>
        <taxon>Lachnospirales</taxon>
        <taxon>Lachnospiraceae</taxon>
        <taxon>Aequitasia</taxon>
    </lineage>
</organism>
<feature type="transmembrane region" description="Helical" evidence="1">
    <location>
        <begin position="41"/>
        <end position="63"/>
    </location>
</feature>
<reference evidence="2 3" key="1">
    <citation type="journal article" date="2022" name="Genome Biol. Evol.">
        <title>Host diet, physiology and behaviors set the stage for Lachnospiraceae cladogenesis.</title>
        <authorList>
            <person name="Vera-Ponce De Leon A."/>
            <person name="Schneider M."/>
            <person name="Jahnes B.C."/>
            <person name="Sadowski V."/>
            <person name="Camuy-Velez L.A."/>
            <person name="Duan J."/>
            <person name="Sabree Z.L."/>
        </authorList>
    </citation>
    <scope>NUCLEOTIDE SEQUENCE [LARGE SCALE GENOMIC DNA]</scope>
    <source>
        <strain evidence="2 3">PAL113</strain>
    </source>
</reference>
<keyword evidence="1" id="KW-1133">Transmembrane helix</keyword>
<keyword evidence="1" id="KW-0812">Transmembrane</keyword>
<dbReference type="Proteomes" id="UP001523566">
    <property type="component" value="Unassembled WGS sequence"/>
</dbReference>
<feature type="transmembrane region" description="Helical" evidence="1">
    <location>
        <begin position="75"/>
        <end position="101"/>
    </location>
</feature>
<keyword evidence="3" id="KW-1185">Reference proteome</keyword>
<evidence type="ECO:0000256" key="1">
    <source>
        <dbReference type="SAM" id="Phobius"/>
    </source>
</evidence>
<name>A0ABT1E6P9_9FIRM</name>
<accession>A0ABT1E6P9</accession>
<proteinExistence type="predicted"/>
<comment type="caution">
    <text evidence="2">The sequence shown here is derived from an EMBL/GenBank/DDBJ whole genome shotgun (WGS) entry which is preliminary data.</text>
</comment>
<evidence type="ECO:0008006" key="4">
    <source>
        <dbReference type="Google" id="ProtNLM"/>
    </source>
</evidence>
<gene>
    <name evidence="2" type="ORF">NK125_03005</name>
</gene>
<dbReference type="EMBL" id="JAMZFW010000003">
    <property type="protein sequence ID" value="MCP1101381.1"/>
    <property type="molecule type" value="Genomic_DNA"/>
</dbReference>
<evidence type="ECO:0000313" key="3">
    <source>
        <dbReference type="Proteomes" id="UP001523566"/>
    </source>
</evidence>